<dbReference type="AlphaFoldDB" id="A0A7R8UBM3"/>
<dbReference type="InterPro" id="IPR031734">
    <property type="entry name" value="MBF2"/>
</dbReference>
<proteinExistence type="predicted"/>
<organism evidence="2 3">
    <name type="scientific">Hermetia illucens</name>
    <name type="common">Black soldier fly</name>
    <dbReference type="NCBI Taxonomy" id="343691"/>
    <lineage>
        <taxon>Eukaryota</taxon>
        <taxon>Metazoa</taxon>
        <taxon>Ecdysozoa</taxon>
        <taxon>Arthropoda</taxon>
        <taxon>Hexapoda</taxon>
        <taxon>Insecta</taxon>
        <taxon>Pterygota</taxon>
        <taxon>Neoptera</taxon>
        <taxon>Endopterygota</taxon>
        <taxon>Diptera</taxon>
        <taxon>Brachycera</taxon>
        <taxon>Stratiomyomorpha</taxon>
        <taxon>Stratiomyidae</taxon>
        <taxon>Hermetiinae</taxon>
        <taxon>Hermetia</taxon>
    </lineage>
</organism>
<dbReference type="InParanoid" id="A0A7R8UBM3"/>
<sequence length="148" mass="17347">MARVITIIAIRVENFEEYKAKHNLTLLREIRPPRKHHGSNRIMVSEDFQYTYEDGFRLAGDRLLARGLDGNQYQSPRDVTFIIQFPDPPSDPNFGSIIDYYQIVLTQSNNQFELYLEYGGAGYRRIKVVINMYQVTYFSVLAFIYGYN</sequence>
<keyword evidence="1" id="KW-1133">Transmembrane helix</keyword>
<evidence type="ECO:0000256" key="1">
    <source>
        <dbReference type="SAM" id="Phobius"/>
    </source>
</evidence>
<keyword evidence="1" id="KW-0472">Membrane</keyword>
<evidence type="ECO:0000313" key="2">
    <source>
        <dbReference type="EMBL" id="CAD7077566.1"/>
    </source>
</evidence>
<name>A0A7R8UBM3_HERIL</name>
<gene>
    <name evidence="2" type="ORF">HERILL_LOCUS903</name>
</gene>
<dbReference type="EMBL" id="LR899009">
    <property type="protein sequence ID" value="CAD7077566.1"/>
    <property type="molecule type" value="Genomic_DNA"/>
</dbReference>
<protein>
    <submittedName>
        <fullName evidence="2">Uncharacterized protein</fullName>
    </submittedName>
</protein>
<feature type="transmembrane region" description="Helical" evidence="1">
    <location>
        <begin position="128"/>
        <end position="147"/>
    </location>
</feature>
<keyword evidence="3" id="KW-1185">Reference proteome</keyword>
<accession>A0A7R8UBM3</accession>
<evidence type="ECO:0000313" key="3">
    <source>
        <dbReference type="Proteomes" id="UP000594454"/>
    </source>
</evidence>
<reference evidence="2 3" key="1">
    <citation type="submission" date="2020-11" db="EMBL/GenBank/DDBJ databases">
        <authorList>
            <person name="Wallbank WR R."/>
            <person name="Pardo Diaz C."/>
            <person name="Kozak K."/>
            <person name="Martin S."/>
            <person name="Jiggins C."/>
            <person name="Moest M."/>
            <person name="Warren A I."/>
            <person name="Generalovic N T."/>
            <person name="Byers J.R.P. K."/>
            <person name="Montejo-Kovacevich G."/>
            <person name="Yen C E."/>
        </authorList>
    </citation>
    <scope>NUCLEOTIDE SEQUENCE [LARGE SCALE GENOMIC DNA]</scope>
</reference>
<keyword evidence="1" id="KW-0812">Transmembrane</keyword>
<dbReference type="Pfam" id="PF15868">
    <property type="entry name" value="MBF2"/>
    <property type="match status" value="1"/>
</dbReference>
<dbReference type="Proteomes" id="UP000594454">
    <property type="component" value="Chromosome 1"/>
</dbReference>